<name>A0A370BQS7_ASPNG</name>
<feature type="region of interest" description="Disordered" evidence="1">
    <location>
        <begin position="84"/>
        <end position="143"/>
    </location>
</feature>
<evidence type="ECO:0000313" key="3">
    <source>
        <dbReference type="Proteomes" id="UP000253845"/>
    </source>
</evidence>
<dbReference type="VEuPathDB" id="FungiDB:M747DRAFT_356128"/>
<dbReference type="AlphaFoldDB" id="A0A370BQS7"/>
<protein>
    <submittedName>
        <fullName evidence="2">Uncharacterized protein</fullName>
    </submittedName>
</protein>
<dbReference type="Proteomes" id="UP000253845">
    <property type="component" value="Unassembled WGS sequence"/>
</dbReference>
<accession>A0A370BQS7</accession>
<evidence type="ECO:0000313" key="2">
    <source>
        <dbReference type="EMBL" id="RDH17837.1"/>
    </source>
</evidence>
<feature type="compositionally biased region" description="Basic and acidic residues" evidence="1">
    <location>
        <begin position="114"/>
        <end position="128"/>
    </location>
</feature>
<sequence length="514" mass="56005">MALPDGHRKRVFFRKHHWGKGITGGAPSAAEACNRIATPQGIGCSVGCVISVVGVVPQGANVMAMGKDYCCDCAPFGGSPENWLFRTSGTDEEPSKQKRSKPEGSMEKQTPGETARKGEKGTRGRETEAGFETPPDNSAAADHWTAQPGIVEWLRSDDVISRSTMGDLASQQSASQLLPSTIEGSIIPRGAQIMGGGQKEAGLVASTDKQAAQHCSSHTVLCSDGLPARVYTDPNPNQPAPMPSSSGTNTLHVNHPPRLPIYLLPSQLPYPSSQILSQIPEIHSESVRFRSRSPIMALIRPRDDDGHTIADARSDRMTFSLCEFNNFAIMRAFLWSPATHLLTTSQTLVATFDELPSKSYAYFVLERLPGQPALSKFWLPITESNAGHRITDSVRAIRISYTRLGLQDAWVTTAGSDIDTGTYVKTMQRFRTDTTPKFVQSIIDLAILLTSTSAIYRQLIQAMTVVRHSLAAGIWPRLGFIKSKNKQSCFWVSSSRKRPLENARPSTPVILTGT</sequence>
<proteinExistence type="predicted"/>
<feature type="compositionally biased region" description="Basic and acidic residues" evidence="1">
    <location>
        <begin position="93"/>
        <end position="106"/>
    </location>
</feature>
<dbReference type="EMBL" id="KZ851928">
    <property type="protein sequence ID" value="RDH17837.1"/>
    <property type="molecule type" value="Genomic_DNA"/>
</dbReference>
<reference evidence="2 3" key="1">
    <citation type="submission" date="2018-07" db="EMBL/GenBank/DDBJ databases">
        <title>Section-level genome sequencing of Aspergillus section Nigri to investigate inter- and intra-species variation.</title>
        <authorList>
            <consortium name="DOE Joint Genome Institute"/>
            <person name="Vesth T.C."/>
            <person name="Nybo J.L."/>
            <person name="Theobald S."/>
            <person name="Frisvad J.C."/>
            <person name="Larsen T.O."/>
            <person name="Nielsen K.F."/>
            <person name="Hoof J.B."/>
            <person name="Brandl J."/>
            <person name="Salamov A."/>
            <person name="Riley R."/>
            <person name="Gladden J.M."/>
            <person name="Phatale P."/>
            <person name="Nielsen M.T."/>
            <person name="Lyhne E.K."/>
            <person name="Kogle M.E."/>
            <person name="Strasser K."/>
            <person name="McDonnell E."/>
            <person name="Barry K."/>
            <person name="Clum A."/>
            <person name="Chen C."/>
            <person name="Nolan M."/>
            <person name="Sandor L."/>
            <person name="Kuo A."/>
            <person name="Lipzen A."/>
            <person name="Hainaut M."/>
            <person name="Drula E."/>
            <person name="Tsang A."/>
            <person name="Magnuson J.K."/>
            <person name="Henrissat B."/>
            <person name="Wiebenga A."/>
            <person name="Simmons B.A."/>
            <person name="Makela M.R."/>
            <person name="De vries R.P."/>
            <person name="Grigoriev I.V."/>
            <person name="Mortensen U.H."/>
            <person name="Baker S.E."/>
            <person name="Andersen M.R."/>
        </authorList>
    </citation>
    <scope>NUCLEOTIDE SEQUENCE [LARGE SCALE GENOMIC DNA]</scope>
    <source>
        <strain evidence="2 3">ATCC 13496</strain>
    </source>
</reference>
<organism evidence="2 3">
    <name type="scientific">Aspergillus niger ATCC 13496</name>
    <dbReference type="NCBI Taxonomy" id="1353008"/>
    <lineage>
        <taxon>Eukaryota</taxon>
        <taxon>Fungi</taxon>
        <taxon>Dikarya</taxon>
        <taxon>Ascomycota</taxon>
        <taxon>Pezizomycotina</taxon>
        <taxon>Eurotiomycetes</taxon>
        <taxon>Eurotiomycetidae</taxon>
        <taxon>Eurotiales</taxon>
        <taxon>Aspergillaceae</taxon>
        <taxon>Aspergillus</taxon>
        <taxon>Aspergillus subgen. Circumdati</taxon>
    </lineage>
</organism>
<evidence type="ECO:0000256" key="1">
    <source>
        <dbReference type="SAM" id="MobiDB-lite"/>
    </source>
</evidence>
<gene>
    <name evidence="2" type="ORF">M747DRAFT_356128</name>
</gene>